<dbReference type="OrthoDB" id="5801225at2"/>
<dbReference type="Proteomes" id="UP000286976">
    <property type="component" value="Unassembled WGS sequence"/>
</dbReference>
<dbReference type="Pfam" id="PF02036">
    <property type="entry name" value="SCP2"/>
    <property type="match status" value="1"/>
</dbReference>
<keyword evidence="1" id="KW-0175">Coiled coil</keyword>
<evidence type="ECO:0000256" key="1">
    <source>
        <dbReference type="SAM" id="Coils"/>
    </source>
</evidence>
<accession>A0A432X0X6</accession>
<gene>
    <name evidence="3" type="ORF">CWE15_08600</name>
</gene>
<reference evidence="3 4" key="1">
    <citation type="journal article" date="2011" name="Front. Microbiol.">
        <title>Genomic signatures of strain selection and enhancement in Bacillus atrophaeus var. globigii, a historical biowarfare simulant.</title>
        <authorList>
            <person name="Gibbons H.S."/>
            <person name="Broomall S.M."/>
            <person name="McNew L.A."/>
            <person name="Daligault H."/>
            <person name="Chapman C."/>
            <person name="Bruce D."/>
            <person name="Karavis M."/>
            <person name="Krepps M."/>
            <person name="McGregor P.A."/>
            <person name="Hong C."/>
            <person name="Park K.H."/>
            <person name="Akmal A."/>
            <person name="Feldman A."/>
            <person name="Lin J.S."/>
            <person name="Chang W.E."/>
            <person name="Higgs B.W."/>
            <person name="Demirev P."/>
            <person name="Lindquist J."/>
            <person name="Liem A."/>
            <person name="Fochler E."/>
            <person name="Read T.D."/>
            <person name="Tapia R."/>
            <person name="Johnson S."/>
            <person name="Bishop-Lilly K.A."/>
            <person name="Detter C."/>
            <person name="Han C."/>
            <person name="Sozhamannan S."/>
            <person name="Rosenzweig C.N."/>
            <person name="Skowronski E.W."/>
        </authorList>
    </citation>
    <scope>NUCLEOTIDE SEQUENCE [LARGE SCALE GENOMIC DNA]</scope>
    <source>
        <strain evidence="3 4">AIT1</strain>
    </source>
</reference>
<dbReference type="InterPro" id="IPR036527">
    <property type="entry name" value="SCP2_sterol-bd_dom_sf"/>
</dbReference>
<evidence type="ECO:0000313" key="3">
    <source>
        <dbReference type="EMBL" id="RUO39809.1"/>
    </source>
</evidence>
<dbReference type="AlphaFoldDB" id="A0A432X0X6"/>
<protein>
    <recommendedName>
        <fullName evidence="2">SCP2 domain-containing protein</fullName>
    </recommendedName>
</protein>
<evidence type="ECO:0000259" key="2">
    <source>
        <dbReference type="Pfam" id="PF02036"/>
    </source>
</evidence>
<organism evidence="3 4">
    <name type="scientific">Aliidiomarina taiwanensis</name>
    <dbReference type="NCBI Taxonomy" id="946228"/>
    <lineage>
        <taxon>Bacteria</taxon>
        <taxon>Pseudomonadati</taxon>
        <taxon>Pseudomonadota</taxon>
        <taxon>Gammaproteobacteria</taxon>
        <taxon>Alteromonadales</taxon>
        <taxon>Idiomarinaceae</taxon>
        <taxon>Aliidiomarina</taxon>
    </lineage>
</organism>
<evidence type="ECO:0000313" key="4">
    <source>
        <dbReference type="Proteomes" id="UP000286976"/>
    </source>
</evidence>
<dbReference type="EMBL" id="PIPQ01000005">
    <property type="protein sequence ID" value="RUO39809.1"/>
    <property type="molecule type" value="Genomic_DNA"/>
</dbReference>
<dbReference type="SUPFAM" id="SSF55718">
    <property type="entry name" value="SCP-like"/>
    <property type="match status" value="1"/>
</dbReference>
<keyword evidence="4" id="KW-1185">Reference proteome</keyword>
<dbReference type="InterPro" id="IPR038989">
    <property type="entry name" value="UbiJ"/>
</dbReference>
<dbReference type="PANTHER" id="PTHR38693:SF1">
    <property type="entry name" value="UBIQUINONE BIOSYNTHESIS ACCESSORY FACTOR UBIJ"/>
    <property type="match status" value="1"/>
</dbReference>
<sequence>MLKHLARSTMEAAFNKALQADPQSAQRLRSVRDTCVCIQVKELPEPLTMRFTEERVLFLGPDYDAHDAKVVMSLFDVPQLADAALATHAIQQGKLKVEGDPLLLQRAAAVVTELNIDWEELLAAYLGDVPAYLISQRLQKAIEKAKQVKVRDRAYELLTDETGLLATPVDMKVLHEQCKRAEQKLQTLEQQLAKLEPAKATTKGG</sequence>
<proteinExistence type="predicted"/>
<dbReference type="GO" id="GO:0006744">
    <property type="term" value="P:ubiquinone biosynthetic process"/>
    <property type="evidence" value="ECO:0007669"/>
    <property type="project" value="InterPro"/>
</dbReference>
<dbReference type="RefSeq" id="WP_126757681.1">
    <property type="nucleotide sequence ID" value="NZ_PIPQ01000005.1"/>
</dbReference>
<comment type="caution">
    <text evidence="3">The sequence shown here is derived from an EMBL/GenBank/DDBJ whole genome shotgun (WGS) entry which is preliminary data.</text>
</comment>
<dbReference type="InterPro" id="IPR003033">
    <property type="entry name" value="SCP2_sterol-bd_dom"/>
</dbReference>
<dbReference type="PANTHER" id="PTHR38693">
    <property type="entry name" value="UBIQUINONE BIOSYNTHESIS PROTEIN UBIJ"/>
    <property type="match status" value="1"/>
</dbReference>
<feature type="coiled-coil region" evidence="1">
    <location>
        <begin position="171"/>
        <end position="198"/>
    </location>
</feature>
<feature type="domain" description="SCP2" evidence="2">
    <location>
        <begin position="14"/>
        <end position="110"/>
    </location>
</feature>
<name>A0A432X0X6_9GAMM</name>